<keyword evidence="2 3" id="KW-0694">RNA-binding</keyword>
<evidence type="ECO:0000256" key="3">
    <source>
        <dbReference type="HAMAP-Rule" id="MF_00088"/>
    </source>
</evidence>
<evidence type="ECO:0000313" key="5">
    <source>
        <dbReference type="Proteomes" id="UP001165287"/>
    </source>
</evidence>
<dbReference type="InterPro" id="IPR020627">
    <property type="entry name" value="KhpA"/>
</dbReference>
<keyword evidence="3" id="KW-0961">Cell wall biogenesis/degradation</keyword>
<name>A0ABS7UP26_9BACI</name>
<comment type="similarity">
    <text evidence="3">Belongs to the KhpA RNA-binding protein family.</text>
</comment>
<evidence type="ECO:0000256" key="2">
    <source>
        <dbReference type="ARBA" id="ARBA00022884"/>
    </source>
</evidence>
<gene>
    <name evidence="3" type="primary">khpA</name>
    <name evidence="4" type="ORF">K9V48_06220</name>
</gene>
<organism evidence="4 5">
    <name type="scientific">Metabacillus rhizolycopersici</name>
    <dbReference type="NCBI Taxonomy" id="2875709"/>
    <lineage>
        <taxon>Bacteria</taxon>
        <taxon>Bacillati</taxon>
        <taxon>Bacillota</taxon>
        <taxon>Bacilli</taxon>
        <taxon>Bacillales</taxon>
        <taxon>Bacillaceae</taxon>
        <taxon>Metabacillus</taxon>
    </lineage>
</organism>
<dbReference type="PROSITE" id="PS50084">
    <property type="entry name" value="KH_TYPE_1"/>
    <property type="match status" value="1"/>
</dbReference>
<keyword evidence="5" id="KW-1185">Reference proteome</keyword>
<dbReference type="Pfam" id="PF13083">
    <property type="entry name" value="KH_KhpA-B"/>
    <property type="match status" value="1"/>
</dbReference>
<sequence length="76" mass="8521">MKELVEAIVKPLVDSPEHVEITELETKYQITYRLSVHEDDIGKVIGKQGRIAKAIRTVVNAAGSNSSKRIQFEIND</sequence>
<dbReference type="PANTHER" id="PTHR34654:SF1">
    <property type="entry name" value="RNA-BINDING PROTEIN KHPA"/>
    <property type="match status" value="1"/>
</dbReference>
<dbReference type="SUPFAM" id="SSF54814">
    <property type="entry name" value="Prokaryotic type KH domain (KH-domain type II)"/>
    <property type="match status" value="1"/>
</dbReference>
<dbReference type="InterPro" id="IPR015946">
    <property type="entry name" value="KH_dom-like_a/b"/>
</dbReference>
<dbReference type="Proteomes" id="UP001165287">
    <property type="component" value="Unassembled WGS sequence"/>
</dbReference>
<keyword evidence="1 3" id="KW-0963">Cytoplasm</keyword>
<keyword evidence="3" id="KW-0133">Cell shape</keyword>
<reference evidence="4" key="1">
    <citation type="submission" date="2024-05" db="EMBL/GenBank/DDBJ databases">
        <title>Metabacillus sp. nov., isolated from the rhizosphere soil of tomato plants.</title>
        <authorList>
            <person name="Ma R."/>
        </authorList>
    </citation>
    <scope>NUCLEOTIDE SEQUENCE</scope>
    <source>
        <strain evidence="4">DBTR6</strain>
    </source>
</reference>
<dbReference type="Gene3D" id="3.30.300.20">
    <property type="match status" value="1"/>
</dbReference>
<dbReference type="CDD" id="cd22533">
    <property type="entry name" value="KH-II_YlqC-like"/>
    <property type="match status" value="1"/>
</dbReference>
<dbReference type="PANTHER" id="PTHR34654">
    <property type="entry name" value="UPF0109 PROTEIN SCO5592"/>
    <property type="match status" value="1"/>
</dbReference>
<comment type="function">
    <text evidence="3">A probable RNA chaperone. Forms a complex with KhpB which binds to cellular RNA and controls its expression. Plays a role in peptidoglycan (PG) homeostasis and cell length regulation.</text>
</comment>
<evidence type="ECO:0000313" key="4">
    <source>
        <dbReference type="EMBL" id="MBZ5749847.1"/>
    </source>
</evidence>
<dbReference type="InterPro" id="IPR009019">
    <property type="entry name" value="KH_sf_prok-type"/>
</dbReference>
<keyword evidence="3" id="KW-0143">Chaperone</keyword>
<protein>
    <recommendedName>
        <fullName evidence="3">RNA-binding protein KhpA</fullName>
    </recommendedName>
    <alternativeName>
        <fullName evidence="3">KH-domain protein A</fullName>
    </alternativeName>
</protein>
<dbReference type="HAMAP" id="MF_00088">
    <property type="entry name" value="KhpA"/>
    <property type="match status" value="1"/>
</dbReference>
<comment type="subunit">
    <text evidence="3">Forms a complex with KhpB.</text>
</comment>
<evidence type="ECO:0000256" key="1">
    <source>
        <dbReference type="ARBA" id="ARBA00022490"/>
    </source>
</evidence>
<dbReference type="RefSeq" id="WP_111615433.1">
    <property type="nucleotide sequence ID" value="NZ_JAIQUM010000009.1"/>
</dbReference>
<comment type="caution">
    <text evidence="4">The sequence shown here is derived from an EMBL/GenBank/DDBJ whole genome shotgun (WGS) entry which is preliminary data.</text>
</comment>
<accession>A0ABS7UP26</accession>
<comment type="subcellular location">
    <subcellularLocation>
        <location evidence="3">Cytoplasm</location>
    </subcellularLocation>
</comment>
<dbReference type="EMBL" id="JAIQUM010000009">
    <property type="protein sequence ID" value="MBZ5749847.1"/>
    <property type="molecule type" value="Genomic_DNA"/>
</dbReference>
<proteinExistence type="inferred from homology"/>